<dbReference type="Pfam" id="PF16854">
    <property type="entry name" value="VPS53_C"/>
    <property type="match status" value="1"/>
</dbReference>
<evidence type="ECO:0000256" key="5">
    <source>
        <dbReference type="ARBA" id="ARBA00022753"/>
    </source>
</evidence>
<evidence type="ECO:0000313" key="13">
    <source>
        <dbReference type="Proteomes" id="UP000245119"/>
    </source>
</evidence>
<dbReference type="InterPro" id="IPR039766">
    <property type="entry name" value="Vps53"/>
</dbReference>
<evidence type="ECO:0000259" key="10">
    <source>
        <dbReference type="Pfam" id="PF04100"/>
    </source>
</evidence>
<evidence type="ECO:0000256" key="2">
    <source>
        <dbReference type="ARBA" id="ARBA00004481"/>
    </source>
</evidence>
<keyword evidence="13" id="KW-1185">Reference proteome</keyword>
<name>A0A2T7PHL6_POMCA</name>
<dbReference type="GO" id="GO:0000938">
    <property type="term" value="C:GARP complex"/>
    <property type="evidence" value="ECO:0007669"/>
    <property type="project" value="InterPro"/>
</dbReference>
<evidence type="ECO:0000313" key="12">
    <source>
        <dbReference type="EMBL" id="PVD32916.1"/>
    </source>
</evidence>
<dbReference type="GO" id="GO:0010008">
    <property type="term" value="C:endosome membrane"/>
    <property type="evidence" value="ECO:0007669"/>
    <property type="project" value="UniProtKB-SubCell"/>
</dbReference>
<feature type="region of interest" description="Disordered" evidence="9">
    <location>
        <begin position="817"/>
        <end position="839"/>
    </location>
</feature>
<evidence type="ECO:0000256" key="7">
    <source>
        <dbReference type="ARBA" id="ARBA00023136"/>
    </source>
</evidence>
<evidence type="ECO:0000256" key="3">
    <source>
        <dbReference type="ARBA" id="ARBA00008628"/>
    </source>
</evidence>
<dbReference type="Pfam" id="PF04100">
    <property type="entry name" value="Vps53_N"/>
    <property type="match status" value="1"/>
</dbReference>
<feature type="region of interest" description="Disordered" evidence="9">
    <location>
        <begin position="376"/>
        <end position="395"/>
    </location>
</feature>
<dbReference type="OrthoDB" id="10261632at2759"/>
<evidence type="ECO:0000256" key="8">
    <source>
        <dbReference type="SAM" id="Coils"/>
    </source>
</evidence>
<sequence length="851" mass="96099">MEEEDIVDDQQFEALLTFTSEVQEAIEQVLPSNDPLDRPDFNPVDYINTLFPTEQSLANIDDVVGKIRQKIWRLDDEIRAVVRGQTNVGEEGREALVEAQRAIQDLFTKIRDIKDKAEKSEEMVKEITRDIKQLDHAKRHLTASITTLNHLHMLVGGVDSLTSLTRRRQYGEVCNLLQGVLNVLEHFDKYLSIPQIRQLADRVKQIQSELGSQIIADFEEAFQGAGAKYGPSNQKQLHDACYVVSILDPKVKRDLLTWFVKLQLSEYLVLFAEDQDVAWLDKIDRRYAWIKRTLVDFEEKFGHLFPPSWEVSERICVEFCEITRRELAKIMSKRSVEIDVKLLLFAIQRTTNFEALISKRFTGITMQEGLAKSVTVTPTPPPPPVPPSTNPFEQENSKNPFENQGIVETASVAVEEMKTSRSQTTPFTGIISKCFEPFLNIYIESQDRNLSELILRFLEDLRQHGPLRVDGEEGSNVLPSCADLFVFYKQCMVQCSQLSTGRPLLDLTRTFQKYLKEYANRVLLANLPKLSRESGGLTSASGLIQSILKEGEASKLSEEEQWRVCSLLATAEYCMDTTSQLEEKLREKVDSSLRSSIDLTAEQDMFHNVISNCIQLLVQDLETACEPALIAMTKMPWATIEAVGDQSGYVTAITGHLKQNIPVIRDNLLSSRKYFTQFCVKFANSFIPKFIHTLFKCKPGSTVAAEQLLLDTHSLKTVLLELPSLGSQVVRKAPASFTKIVVKGMTKAEMILKVVMSPHDPPQAFVDNFIRLLTDADVTEFQRVLEMKGLRRAEQSALVEMFRARIPVSAVIGGNTGGTTSSATSALNQVTSPEPESSRIRKLEKLIKKRL</sequence>
<dbReference type="InterPro" id="IPR007234">
    <property type="entry name" value="Vps53_N"/>
</dbReference>
<protein>
    <recommendedName>
        <fullName evidence="4">Vacuolar protein sorting-associated protein 53 homolog</fullName>
    </recommendedName>
</protein>
<dbReference type="OMA" id="YKFAEAK"/>
<dbReference type="Gene3D" id="1.10.357.110">
    <property type="entry name" value="Vacuolar protein sorting-associated protein 53, C-terminus"/>
    <property type="match status" value="1"/>
</dbReference>
<comment type="similarity">
    <text evidence="3">Belongs to the VPS53 family.</text>
</comment>
<dbReference type="PANTHER" id="PTHR12820:SF0">
    <property type="entry name" value="VACUOLAR PROTEIN SORTING-ASSOCIATED PROTEIN 53 HOMOLOG"/>
    <property type="match status" value="1"/>
</dbReference>
<keyword evidence="6" id="KW-0333">Golgi apparatus</keyword>
<accession>A0A2T7PHL6</accession>
<dbReference type="InterPro" id="IPR038260">
    <property type="entry name" value="Vps53_C_sf"/>
</dbReference>
<dbReference type="AlphaFoldDB" id="A0A2T7PHL6"/>
<feature type="coiled-coil region" evidence="8">
    <location>
        <begin position="96"/>
        <end position="137"/>
    </location>
</feature>
<reference evidence="12 13" key="1">
    <citation type="submission" date="2018-04" db="EMBL/GenBank/DDBJ databases">
        <title>The genome of golden apple snail Pomacea canaliculata provides insight into stress tolerance and invasive adaptation.</title>
        <authorList>
            <person name="Liu C."/>
            <person name="Liu B."/>
            <person name="Ren Y."/>
            <person name="Zhang Y."/>
            <person name="Wang H."/>
            <person name="Li S."/>
            <person name="Jiang F."/>
            <person name="Yin L."/>
            <person name="Zhang G."/>
            <person name="Qian W."/>
            <person name="Fan W."/>
        </authorList>
    </citation>
    <scope>NUCLEOTIDE SEQUENCE [LARGE SCALE GENOMIC DNA]</scope>
    <source>
        <strain evidence="12">SZHN2017</strain>
        <tissue evidence="12">Muscle</tissue>
    </source>
</reference>
<organism evidence="12 13">
    <name type="scientific">Pomacea canaliculata</name>
    <name type="common">Golden apple snail</name>
    <dbReference type="NCBI Taxonomy" id="400727"/>
    <lineage>
        <taxon>Eukaryota</taxon>
        <taxon>Metazoa</taxon>
        <taxon>Spiralia</taxon>
        <taxon>Lophotrochozoa</taxon>
        <taxon>Mollusca</taxon>
        <taxon>Gastropoda</taxon>
        <taxon>Caenogastropoda</taxon>
        <taxon>Architaenioglossa</taxon>
        <taxon>Ampullarioidea</taxon>
        <taxon>Ampullariidae</taxon>
        <taxon>Pomacea</taxon>
    </lineage>
</organism>
<dbReference type="STRING" id="400727.A0A2T7PHL6"/>
<evidence type="ECO:0000256" key="6">
    <source>
        <dbReference type="ARBA" id="ARBA00023034"/>
    </source>
</evidence>
<proteinExistence type="inferred from homology"/>
<feature type="domain" description="Vps53 N-terminal" evidence="10">
    <location>
        <begin position="39"/>
        <end position="460"/>
    </location>
</feature>
<feature type="domain" description="Vps53 C-terminal" evidence="11">
    <location>
        <begin position="706"/>
        <end position="790"/>
    </location>
</feature>
<dbReference type="GO" id="GO:0042147">
    <property type="term" value="P:retrograde transport, endosome to Golgi"/>
    <property type="evidence" value="ECO:0007669"/>
    <property type="project" value="InterPro"/>
</dbReference>
<comment type="caution">
    <text evidence="12">The sequence shown here is derived from an EMBL/GenBank/DDBJ whole genome shotgun (WGS) entry which is preliminary data.</text>
</comment>
<evidence type="ECO:0000256" key="4">
    <source>
        <dbReference type="ARBA" id="ARBA00014103"/>
    </source>
</evidence>
<dbReference type="GO" id="GO:0005829">
    <property type="term" value="C:cytosol"/>
    <property type="evidence" value="ECO:0007669"/>
    <property type="project" value="GOC"/>
</dbReference>
<gene>
    <name evidence="12" type="ORF">C0Q70_08363</name>
</gene>
<keyword evidence="8" id="KW-0175">Coiled coil</keyword>
<feature type="compositionally biased region" description="Pro residues" evidence="9">
    <location>
        <begin position="378"/>
        <end position="389"/>
    </location>
</feature>
<keyword evidence="7" id="KW-0472">Membrane</keyword>
<keyword evidence="5" id="KW-0967">Endosome</keyword>
<dbReference type="PANTHER" id="PTHR12820">
    <property type="entry name" value="VACUOLAR SORTING PROTEIN 53"/>
    <property type="match status" value="1"/>
</dbReference>
<evidence type="ECO:0000256" key="9">
    <source>
        <dbReference type="SAM" id="MobiDB-lite"/>
    </source>
</evidence>
<comment type="subcellular location">
    <subcellularLocation>
        <location evidence="2">Endosome membrane</location>
        <topology evidence="2">Peripheral membrane protein</topology>
    </subcellularLocation>
    <subcellularLocation>
        <location evidence="1">Golgi apparatus</location>
        <location evidence="1">trans-Golgi network membrane</location>
        <topology evidence="1">Peripheral membrane protein</topology>
    </subcellularLocation>
</comment>
<evidence type="ECO:0000256" key="1">
    <source>
        <dbReference type="ARBA" id="ARBA00004150"/>
    </source>
</evidence>
<evidence type="ECO:0000259" key="11">
    <source>
        <dbReference type="Pfam" id="PF16854"/>
    </source>
</evidence>
<dbReference type="EMBL" id="PZQS01000004">
    <property type="protein sequence ID" value="PVD32916.1"/>
    <property type="molecule type" value="Genomic_DNA"/>
</dbReference>
<dbReference type="InterPro" id="IPR031745">
    <property type="entry name" value="Vps53_C"/>
</dbReference>
<dbReference type="Proteomes" id="UP000245119">
    <property type="component" value="Linkage Group LG4"/>
</dbReference>